<dbReference type="InterPro" id="IPR051923">
    <property type="entry name" value="Glycosyl_Hydrolase_39"/>
</dbReference>
<proteinExistence type="inferred from homology"/>
<evidence type="ECO:0000256" key="1">
    <source>
        <dbReference type="ARBA" id="ARBA00008875"/>
    </source>
</evidence>
<dbReference type="RefSeq" id="WP_310033406.1">
    <property type="nucleotide sequence ID" value="NZ_JAVDRL010000010.1"/>
</dbReference>
<organism evidence="5 6">
    <name type="scientific">Caulobacter rhizosphaerae</name>
    <dbReference type="NCBI Taxonomy" id="2010972"/>
    <lineage>
        <taxon>Bacteria</taxon>
        <taxon>Pseudomonadati</taxon>
        <taxon>Pseudomonadota</taxon>
        <taxon>Alphaproteobacteria</taxon>
        <taxon>Caulobacterales</taxon>
        <taxon>Caulobacteraceae</taxon>
        <taxon>Caulobacter</taxon>
    </lineage>
</organism>
<sequence length="512" mass="56326">MMNRRDLIATAGALAATSALSEAAWAKAPLPPLPIETVDVDLTADVGALAHIWSECVGSDRAGLTMREEWRIDAKRAYKEAGIKRVRFHGIFNDDEMAVRPKGAIGAAGQSFNFQNVDTVYDGVLETGMKPFVELSFMPSKLASGTANFGTYRGNITPPASLDDWKAFVALFVRHLVDRYGAAEVHQWYFEVWNEPDLGFFWSGTQQQYFELYKASVEAVRSVDPSLKVGGPATSKVQWIPEFLAYCAQNSLPVDFVSTHLYAGDNQVKVFGEAGRYTQNEIYAAAMKQVSDQIAASAYKNAELWLGEWSSDSPAMIAHIIKGCMPYLKGMSYWQVSKFEEVLVPNFIFKEGDNAWGLFSARNVARPTFNTFKLLNRLGTRRLKAEGPALASRRAGGESAVMVWNLADAPQASGIPGANSVRKVVGEAKRYRVRLKGAKSGQTVKVSYVDMERGSPYPAWRALGSPQYPTREQLAKIRAAAELPAPHVLKLSATRELVIDLPPEGVALLELT</sequence>
<reference evidence="5 6" key="1">
    <citation type="submission" date="2023-07" db="EMBL/GenBank/DDBJ databases">
        <title>Sorghum-associated microbial communities from plants grown in Nebraska, USA.</title>
        <authorList>
            <person name="Schachtman D."/>
        </authorList>
    </citation>
    <scope>NUCLEOTIDE SEQUENCE [LARGE SCALE GENOMIC DNA]</scope>
    <source>
        <strain evidence="5 6">DS2154</strain>
    </source>
</reference>
<dbReference type="SUPFAM" id="SSF51011">
    <property type="entry name" value="Glycosyl hydrolase domain"/>
    <property type="match status" value="1"/>
</dbReference>
<dbReference type="InterPro" id="IPR000514">
    <property type="entry name" value="Glyco_hydro_39"/>
</dbReference>
<dbReference type="PROSITE" id="PS51318">
    <property type="entry name" value="TAT"/>
    <property type="match status" value="1"/>
</dbReference>
<evidence type="ECO:0000256" key="2">
    <source>
        <dbReference type="ARBA" id="ARBA00022801"/>
    </source>
</evidence>
<keyword evidence="3 5" id="KW-0326">Glycosidase</keyword>
<evidence type="ECO:0000256" key="3">
    <source>
        <dbReference type="ARBA" id="ARBA00023295"/>
    </source>
</evidence>
<accession>A0ABU1N2V0</accession>
<dbReference type="Gene3D" id="2.60.40.1500">
    <property type="entry name" value="Glycosyl hydrolase domain, family 39"/>
    <property type="match status" value="1"/>
</dbReference>
<feature type="domain" description="Glycosyl hydrolases family 39 N-terminal catalytic" evidence="4">
    <location>
        <begin position="38"/>
        <end position="482"/>
    </location>
</feature>
<comment type="caution">
    <text evidence="5">The sequence shown here is derived from an EMBL/GenBank/DDBJ whole genome shotgun (WGS) entry which is preliminary data.</text>
</comment>
<dbReference type="PROSITE" id="PS01027">
    <property type="entry name" value="GLYCOSYL_HYDROL_F39"/>
    <property type="match status" value="1"/>
</dbReference>
<dbReference type="EC" id="3.2.1.37" evidence="5"/>
<evidence type="ECO:0000313" key="5">
    <source>
        <dbReference type="EMBL" id="MDR6532779.1"/>
    </source>
</evidence>
<dbReference type="InterPro" id="IPR017853">
    <property type="entry name" value="GH"/>
</dbReference>
<dbReference type="InterPro" id="IPR049166">
    <property type="entry name" value="GH39_cat"/>
</dbReference>
<evidence type="ECO:0000259" key="4">
    <source>
        <dbReference type="Pfam" id="PF01229"/>
    </source>
</evidence>
<dbReference type="PRINTS" id="PR00745">
    <property type="entry name" value="GLHYDRLASE39"/>
</dbReference>
<dbReference type="Gene3D" id="3.20.20.80">
    <property type="entry name" value="Glycosidases"/>
    <property type="match status" value="1"/>
</dbReference>
<comment type="similarity">
    <text evidence="1">Belongs to the glycosyl hydrolase 39 family.</text>
</comment>
<dbReference type="PANTHER" id="PTHR12631">
    <property type="entry name" value="ALPHA-L-IDURONIDASE"/>
    <property type="match status" value="1"/>
</dbReference>
<dbReference type="EMBL" id="JAVDRL010000010">
    <property type="protein sequence ID" value="MDR6532779.1"/>
    <property type="molecule type" value="Genomic_DNA"/>
</dbReference>
<dbReference type="Proteomes" id="UP001262754">
    <property type="component" value="Unassembled WGS sequence"/>
</dbReference>
<evidence type="ECO:0000313" key="6">
    <source>
        <dbReference type="Proteomes" id="UP001262754"/>
    </source>
</evidence>
<gene>
    <name evidence="5" type="ORF">J2800_003539</name>
</gene>
<dbReference type="InterPro" id="IPR006311">
    <property type="entry name" value="TAT_signal"/>
</dbReference>
<name>A0ABU1N2V0_9CAUL</name>
<dbReference type="InterPro" id="IPR049165">
    <property type="entry name" value="GH39_as"/>
</dbReference>
<keyword evidence="6" id="KW-1185">Reference proteome</keyword>
<keyword evidence="2 5" id="KW-0378">Hydrolase</keyword>
<dbReference type="GO" id="GO:0009044">
    <property type="term" value="F:xylan 1,4-beta-xylosidase activity"/>
    <property type="evidence" value="ECO:0007669"/>
    <property type="project" value="UniProtKB-EC"/>
</dbReference>
<dbReference type="PANTHER" id="PTHR12631:SF10">
    <property type="entry name" value="BETA-XYLOSIDASE-LIKE PROTEIN-RELATED"/>
    <property type="match status" value="1"/>
</dbReference>
<dbReference type="SUPFAM" id="SSF51445">
    <property type="entry name" value="(Trans)glycosidases"/>
    <property type="match status" value="1"/>
</dbReference>
<protein>
    <submittedName>
        <fullName evidence="5">Xylan 1,4-beta-xylosidase</fullName>
        <ecNumber evidence="5">3.2.1.37</ecNumber>
    </submittedName>
</protein>
<dbReference type="Pfam" id="PF01229">
    <property type="entry name" value="Glyco_hydro_39"/>
    <property type="match status" value="1"/>
</dbReference>